<feature type="chain" id="PRO_5044000089" evidence="1">
    <location>
        <begin position="28"/>
        <end position="104"/>
    </location>
</feature>
<keyword evidence="3" id="KW-1185">Reference proteome</keyword>
<dbReference type="EMBL" id="BQKI01000088">
    <property type="protein sequence ID" value="GJN35256.1"/>
    <property type="molecule type" value="Genomic_DNA"/>
</dbReference>
<keyword evidence="1" id="KW-0732">Signal</keyword>
<dbReference type="Proteomes" id="UP001054889">
    <property type="component" value="Unassembled WGS sequence"/>
</dbReference>
<evidence type="ECO:0000256" key="1">
    <source>
        <dbReference type="SAM" id="SignalP"/>
    </source>
</evidence>
<protein>
    <submittedName>
        <fullName evidence="2">Uncharacterized protein</fullName>
    </submittedName>
</protein>
<proteinExistence type="predicted"/>
<sequence>MPAISPHALLLLLAALLLAASTSPVAAGEMAFVGAARADARETATWQRRLEDAVAPEFPSAAVRGGGIGYSPLIPQQPQCIHNCAAKVPGSSYTRACLAIYRCH</sequence>
<evidence type="ECO:0000313" key="3">
    <source>
        <dbReference type="Proteomes" id="UP001054889"/>
    </source>
</evidence>
<dbReference type="AlphaFoldDB" id="A0AAV5FKE5"/>
<reference evidence="2" key="2">
    <citation type="submission" date="2021-12" db="EMBL/GenBank/DDBJ databases">
        <title>Resequencing data analysis of finger millet.</title>
        <authorList>
            <person name="Hatakeyama M."/>
            <person name="Aluri S."/>
            <person name="Balachadran M.T."/>
            <person name="Sivarajan S.R."/>
            <person name="Poveda L."/>
            <person name="Shimizu-Inatsugi R."/>
            <person name="Schlapbach R."/>
            <person name="Sreeman S.M."/>
            <person name="Shimizu K.K."/>
        </authorList>
    </citation>
    <scope>NUCLEOTIDE SEQUENCE</scope>
</reference>
<dbReference type="PANTHER" id="PTHR34998">
    <property type="entry name" value="OS04G0357400 PROTEIN-RELATED"/>
    <property type="match status" value="1"/>
</dbReference>
<name>A0AAV5FKE5_ELECO</name>
<feature type="signal peptide" evidence="1">
    <location>
        <begin position="1"/>
        <end position="27"/>
    </location>
</feature>
<evidence type="ECO:0000313" key="2">
    <source>
        <dbReference type="EMBL" id="GJN35256.1"/>
    </source>
</evidence>
<comment type="caution">
    <text evidence="2">The sequence shown here is derived from an EMBL/GenBank/DDBJ whole genome shotgun (WGS) entry which is preliminary data.</text>
</comment>
<organism evidence="2 3">
    <name type="scientific">Eleusine coracana subsp. coracana</name>
    <dbReference type="NCBI Taxonomy" id="191504"/>
    <lineage>
        <taxon>Eukaryota</taxon>
        <taxon>Viridiplantae</taxon>
        <taxon>Streptophyta</taxon>
        <taxon>Embryophyta</taxon>
        <taxon>Tracheophyta</taxon>
        <taxon>Spermatophyta</taxon>
        <taxon>Magnoliopsida</taxon>
        <taxon>Liliopsida</taxon>
        <taxon>Poales</taxon>
        <taxon>Poaceae</taxon>
        <taxon>PACMAD clade</taxon>
        <taxon>Chloridoideae</taxon>
        <taxon>Cynodonteae</taxon>
        <taxon>Eleusininae</taxon>
        <taxon>Eleusine</taxon>
    </lineage>
</organism>
<reference evidence="2" key="1">
    <citation type="journal article" date="2018" name="DNA Res.">
        <title>Multiple hybrid de novo genome assembly of finger millet, an orphan allotetraploid crop.</title>
        <authorList>
            <person name="Hatakeyama M."/>
            <person name="Aluri S."/>
            <person name="Balachadran M.T."/>
            <person name="Sivarajan S.R."/>
            <person name="Patrignani A."/>
            <person name="Gruter S."/>
            <person name="Poveda L."/>
            <person name="Shimizu-Inatsugi R."/>
            <person name="Baeten J."/>
            <person name="Francoijs K.J."/>
            <person name="Nataraja K.N."/>
            <person name="Reddy Y.A.N."/>
            <person name="Phadnis S."/>
            <person name="Ravikumar R.L."/>
            <person name="Schlapbach R."/>
            <person name="Sreeman S.M."/>
            <person name="Shimizu K.K."/>
        </authorList>
    </citation>
    <scope>NUCLEOTIDE SEQUENCE</scope>
</reference>
<accession>A0AAV5FKE5</accession>
<gene>
    <name evidence="2" type="primary">gb24007</name>
    <name evidence="2" type="ORF">PR202_gb24007</name>
</gene>